<accession>A0A165EBV5</accession>
<name>A0A165EBV5_EXIGL</name>
<dbReference type="STRING" id="1314781.A0A165EBV5"/>
<gene>
    <name evidence="1" type="ORF">EXIGLDRAFT_653127</name>
</gene>
<keyword evidence="2" id="KW-1185">Reference proteome</keyword>
<evidence type="ECO:0000313" key="1">
    <source>
        <dbReference type="EMBL" id="KZV86550.1"/>
    </source>
</evidence>
<protein>
    <submittedName>
        <fullName evidence="1">Uncharacterized protein</fullName>
    </submittedName>
</protein>
<proteinExistence type="predicted"/>
<dbReference type="InParanoid" id="A0A165EBV5"/>
<evidence type="ECO:0000313" key="2">
    <source>
        <dbReference type="Proteomes" id="UP000077266"/>
    </source>
</evidence>
<dbReference type="AlphaFoldDB" id="A0A165EBV5"/>
<dbReference type="OrthoDB" id="3335814at2759"/>
<dbReference type="EMBL" id="KV426152">
    <property type="protein sequence ID" value="KZV86550.1"/>
    <property type="molecule type" value="Genomic_DNA"/>
</dbReference>
<sequence>MAVSRPTRMLTLAHGEMETLRILPNTFGEVDALAREWVQPAPGVPFALRIPVEYLPWQAARMVQTPYVWLTSEETYQIATQGTNLMRIEIVSDAPPPPDVPALPPPPPVLEMPATFKLELNPGQVVAIDTTITSDDLDMSKTEDGTVVDGSFWGKIDITHAGDVHKMEFSGTRLADGLGEGFFFDSRTMAKLTQAVKPPVARFNLSVLAPQQQYVDITLALAPMWKLGVTWPPAEAIADNKVKFFLRVHPNGALEHFESNIVITSIYYEALPDMALLDPASYIAPYNSFAMSSAEFVPHILKVMEELGVSLRDRTNFITSNLCHWNAHRNIAYRFMSPNRLRAAIDVAVTTESCAFMRLFLMYRGVADEEMPAFAGAGEKEAMAHNWKDIVEWSERMKDSKEFRVLETAILEIA</sequence>
<dbReference type="Proteomes" id="UP000077266">
    <property type="component" value="Unassembled WGS sequence"/>
</dbReference>
<organism evidence="1 2">
    <name type="scientific">Exidia glandulosa HHB12029</name>
    <dbReference type="NCBI Taxonomy" id="1314781"/>
    <lineage>
        <taxon>Eukaryota</taxon>
        <taxon>Fungi</taxon>
        <taxon>Dikarya</taxon>
        <taxon>Basidiomycota</taxon>
        <taxon>Agaricomycotina</taxon>
        <taxon>Agaricomycetes</taxon>
        <taxon>Auriculariales</taxon>
        <taxon>Exidiaceae</taxon>
        <taxon>Exidia</taxon>
    </lineage>
</organism>
<reference evidence="1 2" key="1">
    <citation type="journal article" date="2016" name="Mol. Biol. Evol.">
        <title>Comparative Genomics of Early-Diverging Mushroom-Forming Fungi Provides Insights into the Origins of Lignocellulose Decay Capabilities.</title>
        <authorList>
            <person name="Nagy L.G."/>
            <person name="Riley R."/>
            <person name="Tritt A."/>
            <person name="Adam C."/>
            <person name="Daum C."/>
            <person name="Floudas D."/>
            <person name="Sun H."/>
            <person name="Yadav J.S."/>
            <person name="Pangilinan J."/>
            <person name="Larsson K.H."/>
            <person name="Matsuura K."/>
            <person name="Barry K."/>
            <person name="Labutti K."/>
            <person name="Kuo R."/>
            <person name="Ohm R.A."/>
            <person name="Bhattacharya S.S."/>
            <person name="Shirouzu T."/>
            <person name="Yoshinaga Y."/>
            <person name="Martin F.M."/>
            <person name="Grigoriev I.V."/>
            <person name="Hibbett D.S."/>
        </authorList>
    </citation>
    <scope>NUCLEOTIDE SEQUENCE [LARGE SCALE GENOMIC DNA]</scope>
    <source>
        <strain evidence="1 2">HHB12029</strain>
    </source>
</reference>